<reference evidence="3 4" key="1">
    <citation type="submission" date="2020-05" db="EMBL/GenBank/DDBJ databases">
        <title>Azospirillum oleiclasticum sp. nov, a nitrogen-fixing and heavy crude oil-emulsifying bacterium isolated from the crude oil of Yumen Oilfield.</title>
        <authorList>
            <person name="Wu D."/>
            <person name="Cai M."/>
            <person name="Zhang X."/>
        </authorList>
    </citation>
    <scope>NUCLEOTIDE SEQUENCE [LARGE SCALE GENOMIC DNA]</scope>
    <source>
        <strain evidence="3 4">ROY-1-1-2</strain>
    </source>
</reference>
<comment type="caution">
    <text evidence="3">The sequence shown here is derived from an EMBL/GenBank/DDBJ whole genome shotgun (WGS) entry which is preliminary data.</text>
</comment>
<feature type="signal peptide" evidence="2">
    <location>
        <begin position="1"/>
        <end position="23"/>
    </location>
</feature>
<feature type="chain" id="PRO_5045461524" evidence="2">
    <location>
        <begin position="24"/>
        <end position="130"/>
    </location>
</feature>
<dbReference type="RefSeq" id="WP_180283292.1">
    <property type="nucleotide sequence ID" value="NZ_JABFDB010000012.1"/>
</dbReference>
<dbReference type="Proteomes" id="UP000584642">
    <property type="component" value="Unassembled WGS sequence"/>
</dbReference>
<gene>
    <name evidence="3" type="ORF">HND93_17500</name>
</gene>
<keyword evidence="1" id="KW-0472">Membrane</keyword>
<proteinExistence type="predicted"/>
<evidence type="ECO:0000313" key="3">
    <source>
        <dbReference type="EMBL" id="NYZ21512.1"/>
    </source>
</evidence>
<sequence length="130" mass="12682">MRRTAIAIIATLALLLGALPAAAQTPAAQDAAVSPLALPKPMTDTEFGSIACIVGAAIAGTATLLAGGVAIVATGGGATTAESAIAVPVLVATVAAGCGVAQSMAPGIAWLRQQGSELVDRIEAPRWPTL</sequence>
<protein>
    <submittedName>
        <fullName evidence="3">Uncharacterized protein</fullName>
    </submittedName>
</protein>
<dbReference type="EMBL" id="JABFDB010000012">
    <property type="protein sequence ID" value="NYZ21512.1"/>
    <property type="molecule type" value="Genomic_DNA"/>
</dbReference>
<evidence type="ECO:0000256" key="2">
    <source>
        <dbReference type="SAM" id="SignalP"/>
    </source>
</evidence>
<evidence type="ECO:0000256" key="1">
    <source>
        <dbReference type="SAM" id="Phobius"/>
    </source>
</evidence>
<feature type="transmembrane region" description="Helical" evidence="1">
    <location>
        <begin position="47"/>
        <end position="73"/>
    </location>
</feature>
<keyword evidence="1" id="KW-1133">Transmembrane helix</keyword>
<keyword evidence="4" id="KW-1185">Reference proteome</keyword>
<keyword evidence="1" id="KW-0812">Transmembrane</keyword>
<keyword evidence="2" id="KW-0732">Signal</keyword>
<accession>A0ABX2TAZ0</accession>
<evidence type="ECO:0000313" key="4">
    <source>
        <dbReference type="Proteomes" id="UP000584642"/>
    </source>
</evidence>
<name>A0ABX2TAZ0_9PROT</name>
<organism evidence="3 4">
    <name type="scientific">Azospirillum oleiclasticum</name>
    <dbReference type="NCBI Taxonomy" id="2735135"/>
    <lineage>
        <taxon>Bacteria</taxon>
        <taxon>Pseudomonadati</taxon>
        <taxon>Pseudomonadota</taxon>
        <taxon>Alphaproteobacteria</taxon>
        <taxon>Rhodospirillales</taxon>
        <taxon>Azospirillaceae</taxon>
        <taxon>Azospirillum</taxon>
    </lineage>
</organism>